<dbReference type="OrthoDB" id="7667358at2"/>
<gene>
    <name evidence="1" type="ORF">PhaeoP97_01274</name>
</gene>
<keyword evidence="2" id="KW-1185">Reference proteome</keyword>
<organism evidence="1 2">
    <name type="scientific">Phaeobacter porticola</name>
    <dbReference type="NCBI Taxonomy" id="1844006"/>
    <lineage>
        <taxon>Bacteria</taxon>
        <taxon>Pseudomonadati</taxon>
        <taxon>Pseudomonadota</taxon>
        <taxon>Alphaproteobacteria</taxon>
        <taxon>Rhodobacterales</taxon>
        <taxon>Roseobacteraceae</taxon>
        <taxon>Phaeobacter</taxon>
    </lineage>
</organism>
<proteinExistence type="predicted"/>
<dbReference type="Proteomes" id="UP000183859">
    <property type="component" value="Chromosome"/>
</dbReference>
<dbReference type="AlphaFoldDB" id="A0A1L3I3S0"/>
<name>A0A1L3I3S0_9RHOB</name>
<protein>
    <submittedName>
        <fullName evidence="1">Uncharacterized protein</fullName>
    </submittedName>
</protein>
<accession>A0A1L3I3S0</accession>
<evidence type="ECO:0000313" key="1">
    <source>
        <dbReference type="EMBL" id="APG46699.1"/>
    </source>
</evidence>
<dbReference type="RefSeq" id="WP_072506334.1">
    <property type="nucleotide sequence ID" value="NZ_CP016364.1"/>
</dbReference>
<sequence length="76" mass="8751">MTNDDVEIEILMQTAEGLEREILAAHRLDRLSLRPEFNRVLAQLRVGHARVPNRMVRLGQILNEEAAEDLFDNMPV</sequence>
<evidence type="ECO:0000313" key="2">
    <source>
        <dbReference type="Proteomes" id="UP000183859"/>
    </source>
</evidence>
<dbReference type="EMBL" id="CP016364">
    <property type="protein sequence ID" value="APG46699.1"/>
    <property type="molecule type" value="Genomic_DNA"/>
</dbReference>
<reference evidence="2" key="1">
    <citation type="submission" date="2016-07" db="EMBL/GenBank/DDBJ databases">
        <title>Phaeobacter portensis sp. nov., a tropodithietic acid producing bacterium isolated from a German harbor.</title>
        <authorList>
            <person name="Freese H.M."/>
            <person name="Bunk B."/>
            <person name="Breider S."/>
            <person name="Brinkhoff T."/>
        </authorList>
    </citation>
    <scope>NUCLEOTIDE SEQUENCE [LARGE SCALE GENOMIC DNA]</scope>
    <source>
        <strain evidence="2">P97</strain>
    </source>
</reference>
<dbReference type="KEGG" id="php:PhaeoP97_01274"/>